<dbReference type="GO" id="GO:0008233">
    <property type="term" value="F:peptidase activity"/>
    <property type="evidence" value="ECO:0007669"/>
    <property type="project" value="UniProtKB-KW"/>
</dbReference>
<dbReference type="EMBL" id="JACNIG010000248">
    <property type="protein sequence ID" value="MBC8432845.1"/>
    <property type="molecule type" value="Genomic_DNA"/>
</dbReference>
<dbReference type="Pfam" id="PF00574">
    <property type="entry name" value="CLP_protease"/>
    <property type="match status" value="1"/>
</dbReference>
<keyword evidence="1" id="KW-0812">Transmembrane</keyword>
<proteinExistence type="predicted"/>
<gene>
    <name evidence="2" type="ORF">H8D96_13115</name>
</gene>
<dbReference type="Gene3D" id="3.90.226.10">
    <property type="entry name" value="2-enoyl-CoA Hydratase, Chain A, domain 1"/>
    <property type="match status" value="1"/>
</dbReference>
<organism evidence="2 3">
    <name type="scientific">Candidatus Desulfatibia vada</name>
    <dbReference type="NCBI Taxonomy" id="2841696"/>
    <lineage>
        <taxon>Bacteria</taxon>
        <taxon>Pseudomonadati</taxon>
        <taxon>Thermodesulfobacteriota</taxon>
        <taxon>Desulfobacteria</taxon>
        <taxon>Desulfobacterales</taxon>
        <taxon>Desulfobacterales incertae sedis</taxon>
        <taxon>Candidatus Desulfatibia</taxon>
    </lineage>
</organism>
<name>A0A8J6TT32_9BACT</name>
<sequence>MSDPEKIYFINYLDSIDESKVKNLMRFCTDILTQQRPDVLYFCFSSSGGFVAPGITLYNFLMALPVKVIMHNTGSIDSIATVIFLAGAERYAVPNSTFLFHGIQYTFSQPASLTINQLKEKVSSLEEDQNRMASIVAERTKLDEDEIRLLFRQGAAKDPEFAMNKEYIHAIRNLSIPANAGITSFNL</sequence>
<dbReference type="Proteomes" id="UP000605201">
    <property type="component" value="Unassembled WGS sequence"/>
</dbReference>
<protein>
    <submittedName>
        <fullName evidence="2">ATP-dependent Clp protease proteolytic subunit</fullName>
    </submittedName>
</protein>
<evidence type="ECO:0000256" key="1">
    <source>
        <dbReference type="SAM" id="Phobius"/>
    </source>
</evidence>
<feature type="transmembrane region" description="Helical" evidence="1">
    <location>
        <begin position="39"/>
        <end position="61"/>
    </location>
</feature>
<keyword evidence="1" id="KW-1133">Transmembrane helix</keyword>
<accession>A0A8J6TT32</accession>
<dbReference type="InterPro" id="IPR029045">
    <property type="entry name" value="ClpP/crotonase-like_dom_sf"/>
</dbReference>
<dbReference type="GO" id="GO:0006508">
    <property type="term" value="P:proteolysis"/>
    <property type="evidence" value="ECO:0007669"/>
    <property type="project" value="UniProtKB-KW"/>
</dbReference>
<dbReference type="AlphaFoldDB" id="A0A8J6TT32"/>
<evidence type="ECO:0000313" key="3">
    <source>
        <dbReference type="Proteomes" id="UP000605201"/>
    </source>
</evidence>
<keyword evidence="2" id="KW-0378">Hydrolase</keyword>
<dbReference type="InterPro" id="IPR023562">
    <property type="entry name" value="ClpP/TepA"/>
</dbReference>
<keyword evidence="1" id="KW-0472">Membrane</keyword>
<dbReference type="SUPFAM" id="SSF52096">
    <property type="entry name" value="ClpP/crotonase"/>
    <property type="match status" value="1"/>
</dbReference>
<comment type="caution">
    <text evidence="2">The sequence shown here is derived from an EMBL/GenBank/DDBJ whole genome shotgun (WGS) entry which is preliminary data.</text>
</comment>
<reference evidence="2 3" key="1">
    <citation type="submission" date="2020-08" db="EMBL/GenBank/DDBJ databases">
        <title>Bridging the membrane lipid divide: bacteria of the FCB group superphylum have the potential to synthesize archaeal ether lipids.</title>
        <authorList>
            <person name="Villanueva L."/>
            <person name="Von Meijenfeldt F.A.B."/>
            <person name="Westbye A.B."/>
            <person name="Yadav S."/>
            <person name="Hopmans E.C."/>
            <person name="Dutilh B.E."/>
            <person name="Sinninghe Damste J.S."/>
        </authorList>
    </citation>
    <scope>NUCLEOTIDE SEQUENCE [LARGE SCALE GENOMIC DNA]</scope>
    <source>
        <strain evidence="2">NIOZ-UU17</strain>
    </source>
</reference>
<keyword evidence="2" id="KW-0645">Protease</keyword>
<evidence type="ECO:0000313" key="2">
    <source>
        <dbReference type="EMBL" id="MBC8432845.1"/>
    </source>
</evidence>